<keyword evidence="1" id="KW-0732">Signal</keyword>
<comment type="caution">
    <text evidence="2">The sequence shown here is derived from an EMBL/GenBank/DDBJ whole genome shotgun (WGS) entry which is preliminary data.</text>
</comment>
<dbReference type="Pfam" id="PF14127">
    <property type="entry name" value="DUF4294"/>
    <property type="match status" value="1"/>
</dbReference>
<feature type="chain" id="PRO_5045361302" evidence="1">
    <location>
        <begin position="21"/>
        <end position="191"/>
    </location>
</feature>
<accession>A0ABR7CY86</accession>
<evidence type="ECO:0000313" key="2">
    <source>
        <dbReference type="EMBL" id="MBC5620617.1"/>
    </source>
</evidence>
<dbReference type="InterPro" id="IPR025636">
    <property type="entry name" value="DUF4294"/>
</dbReference>
<dbReference type="RefSeq" id="WP_186975334.1">
    <property type="nucleotide sequence ID" value="NZ_JACOOH010000002.1"/>
</dbReference>
<dbReference type="Proteomes" id="UP000646484">
    <property type="component" value="Unassembled WGS sequence"/>
</dbReference>
<sequence>MYKTFIILLLSLFINTFAKAQSIVPSIVIGRDTLPHVTLDEVNVFAKRINARKYARQQKRNHRLVHNVRKALPYAKIAAAKINEIEALLAQAHSKREKERIIKEEYKQLMKTFKKPLMSLTVTQGKILVRLIYRETNNSSFHHIKEYKGSVNAYFWQSLALLFGNNLKADYEPEGRDKEIEEVVRQIEKGL</sequence>
<feature type="signal peptide" evidence="1">
    <location>
        <begin position="1"/>
        <end position="20"/>
    </location>
</feature>
<protein>
    <submittedName>
        <fullName evidence="2">DUF4294 domain-containing protein</fullName>
    </submittedName>
</protein>
<keyword evidence="3" id="KW-1185">Reference proteome</keyword>
<dbReference type="EMBL" id="JACOOH010000002">
    <property type="protein sequence ID" value="MBC5620617.1"/>
    <property type="molecule type" value="Genomic_DNA"/>
</dbReference>
<gene>
    <name evidence="2" type="ORF">H8S64_05850</name>
</gene>
<evidence type="ECO:0000313" key="3">
    <source>
        <dbReference type="Proteomes" id="UP000646484"/>
    </source>
</evidence>
<name>A0ABR7CY86_9BACT</name>
<proteinExistence type="predicted"/>
<reference evidence="2 3" key="1">
    <citation type="submission" date="2020-08" db="EMBL/GenBank/DDBJ databases">
        <title>Genome public.</title>
        <authorList>
            <person name="Liu C."/>
            <person name="Sun Q."/>
        </authorList>
    </citation>
    <scope>NUCLEOTIDE SEQUENCE [LARGE SCALE GENOMIC DNA]</scope>
    <source>
        <strain evidence="2 3">NSJ-56</strain>
    </source>
</reference>
<evidence type="ECO:0000256" key="1">
    <source>
        <dbReference type="SAM" id="SignalP"/>
    </source>
</evidence>
<organism evidence="2 3">
    <name type="scientific">Butyricimonas hominis</name>
    <dbReference type="NCBI Taxonomy" id="2763032"/>
    <lineage>
        <taxon>Bacteria</taxon>
        <taxon>Pseudomonadati</taxon>
        <taxon>Bacteroidota</taxon>
        <taxon>Bacteroidia</taxon>
        <taxon>Bacteroidales</taxon>
        <taxon>Odoribacteraceae</taxon>
        <taxon>Butyricimonas</taxon>
    </lineage>
</organism>